<evidence type="ECO:0000313" key="6">
    <source>
        <dbReference type="Proteomes" id="UP000184292"/>
    </source>
</evidence>
<gene>
    <name evidence="5" type="ORF">SAMN05444417_2783</name>
</gene>
<protein>
    <submittedName>
        <fullName evidence="5">Response regulator receiver domain-containing protein</fullName>
    </submittedName>
</protein>
<accession>A0A1M6GKB9</accession>
<feature type="domain" description="Response regulatory" evidence="4">
    <location>
        <begin position="5"/>
        <end position="116"/>
    </location>
</feature>
<dbReference type="RefSeq" id="WP_073331986.1">
    <property type="nucleotide sequence ID" value="NZ_FQYO01000005.1"/>
</dbReference>
<dbReference type="InterPro" id="IPR001789">
    <property type="entry name" value="Sig_transdc_resp-reg_receiver"/>
</dbReference>
<evidence type="ECO:0000259" key="4">
    <source>
        <dbReference type="PROSITE" id="PS50110"/>
    </source>
</evidence>
<evidence type="ECO:0000256" key="3">
    <source>
        <dbReference type="PROSITE-ProRule" id="PRU00169"/>
    </source>
</evidence>
<evidence type="ECO:0000256" key="2">
    <source>
        <dbReference type="ARBA" id="ARBA00023012"/>
    </source>
</evidence>
<comment type="caution">
    <text evidence="3">Lacks conserved residue(s) required for the propagation of feature annotation.</text>
</comment>
<evidence type="ECO:0000313" key="5">
    <source>
        <dbReference type="EMBL" id="SHJ10336.1"/>
    </source>
</evidence>
<dbReference type="AlphaFoldDB" id="A0A1M6GKB9"/>
<name>A0A1M6GKB9_9RHOB</name>
<dbReference type="SUPFAM" id="SSF52172">
    <property type="entry name" value="CheY-like"/>
    <property type="match status" value="1"/>
</dbReference>
<reference evidence="5 6" key="1">
    <citation type="submission" date="2016-11" db="EMBL/GenBank/DDBJ databases">
        <authorList>
            <person name="Jaros S."/>
            <person name="Januszkiewicz K."/>
            <person name="Wedrychowicz H."/>
        </authorList>
    </citation>
    <scope>NUCLEOTIDE SEQUENCE [LARGE SCALE GENOMIC DNA]</scope>
    <source>
        <strain evidence="5 6">DSM 100565</strain>
    </source>
</reference>
<dbReference type="Proteomes" id="UP000184292">
    <property type="component" value="Unassembled WGS sequence"/>
</dbReference>
<keyword evidence="2" id="KW-0902">Two-component regulatory system</keyword>
<dbReference type="InterPro" id="IPR011006">
    <property type="entry name" value="CheY-like_superfamily"/>
</dbReference>
<proteinExistence type="predicted"/>
<dbReference type="PANTHER" id="PTHR44591:SF14">
    <property type="entry name" value="PROTEIN PILG"/>
    <property type="match status" value="1"/>
</dbReference>
<dbReference type="GO" id="GO:0000160">
    <property type="term" value="P:phosphorelay signal transduction system"/>
    <property type="evidence" value="ECO:0007669"/>
    <property type="project" value="UniProtKB-KW"/>
</dbReference>
<dbReference type="EMBL" id="FQYO01000005">
    <property type="protein sequence ID" value="SHJ10336.1"/>
    <property type="molecule type" value="Genomic_DNA"/>
</dbReference>
<dbReference type="Gene3D" id="3.40.50.2300">
    <property type="match status" value="1"/>
</dbReference>
<dbReference type="OrthoDB" id="582170at2"/>
<dbReference type="InterPro" id="IPR050595">
    <property type="entry name" value="Bact_response_regulator"/>
</dbReference>
<dbReference type="PANTHER" id="PTHR44591">
    <property type="entry name" value="STRESS RESPONSE REGULATOR PROTEIN 1"/>
    <property type="match status" value="1"/>
</dbReference>
<keyword evidence="1" id="KW-0597">Phosphoprotein</keyword>
<sequence>MDQTRVLILEDELLLLLDLSLMIEDAGWQSVPAGNVGTAITILAEHAPDVAILNLLMPDGGTSEAAAIRCSELGVPFLLYTGAADLSGEWIRRLSPVILSKPSSHEVIISAVRKLLSR</sequence>
<keyword evidence="6" id="KW-1185">Reference proteome</keyword>
<dbReference type="SMART" id="SM00448">
    <property type="entry name" value="REC"/>
    <property type="match status" value="1"/>
</dbReference>
<dbReference type="STRING" id="1447782.SAMN05444417_2783"/>
<organism evidence="5 6">
    <name type="scientific">Wenxinia saemankumensis</name>
    <dbReference type="NCBI Taxonomy" id="1447782"/>
    <lineage>
        <taxon>Bacteria</taxon>
        <taxon>Pseudomonadati</taxon>
        <taxon>Pseudomonadota</taxon>
        <taxon>Alphaproteobacteria</taxon>
        <taxon>Rhodobacterales</taxon>
        <taxon>Roseobacteraceae</taxon>
        <taxon>Wenxinia</taxon>
    </lineage>
</organism>
<evidence type="ECO:0000256" key="1">
    <source>
        <dbReference type="ARBA" id="ARBA00022553"/>
    </source>
</evidence>
<dbReference type="PROSITE" id="PS50110">
    <property type="entry name" value="RESPONSE_REGULATORY"/>
    <property type="match status" value="1"/>
</dbReference>